<accession>A0ABV0B3A4</accession>
<dbReference type="SUPFAM" id="SSF102405">
    <property type="entry name" value="MCP/YpsA-like"/>
    <property type="match status" value="1"/>
</dbReference>
<protein>
    <submittedName>
        <fullName evidence="4">DNA-processing protein DprA</fullName>
    </submittedName>
</protein>
<comment type="caution">
    <text evidence="4">The sequence shown here is derived from an EMBL/GenBank/DDBJ whole genome shotgun (WGS) entry which is preliminary data.</text>
</comment>
<organism evidence="4 5">
    <name type="scientific">Sphingomonas rustica</name>
    <dbReference type="NCBI Taxonomy" id="3103142"/>
    <lineage>
        <taxon>Bacteria</taxon>
        <taxon>Pseudomonadati</taxon>
        <taxon>Pseudomonadota</taxon>
        <taxon>Alphaproteobacteria</taxon>
        <taxon>Sphingomonadales</taxon>
        <taxon>Sphingomonadaceae</taxon>
        <taxon>Sphingomonas</taxon>
    </lineage>
</organism>
<evidence type="ECO:0000256" key="1">
    <source>
        <dbReference type="ARBA" id="ARBA00006525"/>
    </source>
</evidence>
<dbReference type="InterPro" id="IPR003488">
    <property type="entry name" value="DprA"/>
</dbReference>
<dbReference type="EMBL" id="JBDIZK010000001">
    <property type="protein sequence ID" value="MEN3746073.1"/>
    <property type="molecule type" value="Genomic_DNA"/>
</dbReference>
<gene>
    <name evidence="4" type="ORF">TPR58_02755</name>
</gene>
<feature type="region of interest" description="Disordered" evidence="2">
    <location>
        <begin position="1"/>
        <end position="22"/>
    </location>
</feature>
<evidence type="ECO:0000256" key="2">
    <source>
        <dbReference type="SAM" id="MobiDB-lite"/>
    </source>
</evidence>
<dbReference type="PANTHER" id="PTHR43022">
    <property type="entry name" value="PROTEIN SMF"/>
    <property type="match status" value="1"/>
</dbReference>
<evidence type="ECO:0000313" key="4">
    <source>
        <dbReference type="EMBL" id="MEN3746073.1"/>
    </source>
</evidence>
<dbReference type="RefSeq" id="WP_346245063.1">
    <property type="nucleotide sequence ID" value="NZ_JBDIZK010000001.1"/>
</dbReference>
<evidence type="ECO:0000313" key="5">
    <source>
        <dbReference type="Proteomes" id="UP001427805"/>
    </source>
</evidence>
<dbReference type="Proteomes" id="UP001427805">
    <property type="component" value="Unassembled WGS sequence"/>
</dbReference>
<dbReference type="PANTHER" id="PTHR43022:SF1">
    <property type="entry name" value="PROTEIN SMF"/>
    <property type="match status" value="1"/>
</dbReference>
<proteinExistence type="inferred from homology"/>
<sequence>MNLPLAHGSRTSGLGGRTPRYQGPLKVEETSLRAILRETHRGNLEPSQLSLLDRGMKPDAVDGLPIFYAGDLNLLKRPAVSVIGTRNVSEIGRKRAMRIARELVEAGVVVVSGLAEGVDTHALTSALRNGGSVVAVIGTPLDKAYPASNARLQEEIYDRHLLISQFPAGERTFPSSFPARNRTMAALSDASVIIEASESSGTLHQAAECVRLGRWLGISKGVVEDPRLTWPAKFKSYEKCVVLESTEELLHKIYGSAA</sequence>
<dbReference type="InterPro" id="IPR057666">
    <property type="entry name" value="DrpA_SLOG"/>
</dbReference>
<comment type="similarity">
    <text evidence="1">Belongs to the DprA/Smf family.</text>
</comment>
<name>A0ABV0B3A4_9SPHN</name>
<evidence type="ECO:0000259" key="3">
    <source>
        <dbReference type="Pfam" id="PF02481"/>
    </source>
</evidence>
<reference evidence="4 5" key="1">
    <citation type="submission" date="2024-05" db="EMBL/GenBank/DDBJ databases">
        <title>Sphingomonas sp. HF-S3 16S ribosomal RNA gene Genome sequencing and assembly.</title>
        <authorList>
            <person name="Lee H."/>
        </authorList>
    </citation>
    <scope>NUCLEOTIDE SEQUENCE [LARGE SCALE GENOMIC DNA]</scope>
    <source>
        <strain evidence="4 5">HF-S3</strain>
    </source>
</reference>
<dbReference type="Pfam" id="PF02481">
    <property type="entry name" value="DNA_processg_A"/>
    <property type="match status" value="1"/>
</dbReference>
<dbReference type="Gene3D" id="3.40.50.450">
    <property type="match status" value="1"/>
</dbReference>
<feature type="domain" description="Smf/DprA SLOG" evidence="3">
    <location>
        <begin position="66"/>
        <end position="227"/>
    </location>
</feature>
<keyword evidence="5" id="KW-1185">Reference proteome</keyword>